<dbReference type="InterPro" id="IPR000182">
    <property type="entry name" value="GNAT_dom"/>
</dbReference>
<dbReference type="OrthoDB" id="66776at2"/>
<feature type="domain" description="N-acetyltransferase" evidence="1">
    <location>
        <begin position="8"/>
        <end position="168"/>
    </location>
</feature>
<name>A0A3P3U6I9_9BACL</name>
<keyword evidence="3" id="KW-1185">Reference proteome</keyword>
<dbReference type="EMBL" id="RRCN01000001">
    <property type="protein sequence ID" value="RRJ65238.1"/>
    <property type="molecule type" value="Genomic_DNA"/>
</dbReference>
<gene>
    <name evidence="2" type="ORF">EHV15_21730</name>
</gene>
<sequence>MNLSKQQISLSFYDEKYLEALERFELPENQAEFTALPSEALDMSVNDPDRYPVVILAGGTTLAGFFVLHRNSDFVPLVGNPRALVLRALSVDFKHQGKGYAKAAMLQLPLFVREHFPEADEIVLAVNHRNYAAQKLYSKVGFEDRGLTKMGPKGLQHIYHYRVTLMED</sequence>
<comment type="caution">
    <text evidence="2">The sequence shown here is derived from an EMBL/GenBank/DDBJ whole genome shotgun (WGS) entry which is preliminary data.</text>
</comment>
<dbReference type="GO" id="GO:0016747">
    <property type="term" value="F:acyltransferase activity, transferring groups other than amino-acyl groups"/>
    <property type="evidence" value="ECO:0007669"/>
    <property type="project" value="InterPro"/>
</dbReference>
<organism evidence="2 3">
    <name type="scientific">Paenibacillus oralis</name>
    <dbReference type="NCBI Taxonomy" id="2490856"/>
    <lineage>
        <taxon>Bacteria</taxon>
        <taxon>Bacillati</taxon>
        <taxon>Bacillota</taxon>
        <taxon>Bacilli</taxon>
        <taxon>Bacillales</taxon>
        <taxon>Paenibacillaceae</taxon>
        <taxon>Paenibacillus</taxon>
    </lineage>
</organism>
<dbReference type="SUPFAM" id="SSF55729">
    <property type="entry name" value="Acyl-CoA N-acyltransferases (Nat)"/>
    <property type="match status" value="1"/>
</dbReference>
<evidence type="ECO:0000313" key="3">
    <source>
        <dbReference type="Proteomes" id="UP000267017"/>
    </source>
</evidence>
<dbReference type="InterPro" id="IPR016181">
    <property type="entry name" value="Acyl_CoA_acyltransferase"/>
</dbReference>
<proteinExistence type="predicted"/>
<dbReference type="AlphaFoldDB" id="A0A3P3U6I9"/>
<dbReference type="Pfam" id="PF00583">
    <property type="entry name" value="Acetyltransf_1"/>
    <property type="match status" value="1"/>
</dbReference>
<dbReference type="Proteomes" id="UP000267017">
    <property type="component" value="Unassembled WGS sequence"/>
</dbReference>
<keyword evidence="2" id="KW-0808">Transferase</keyword>
<reference evidence="2 3" key="1">
    <citation type="submission" date="2018-11" db="EMBL/GenBank/DDBJ databases">
        <title>Genome sequencing of Paenibacillus sp. KCOM 3021 (= ChDC PVNT-B20).</title>
        <authorList>
            <person name="Kook J.-K."/>
            <person name="Park S.-N."/>
            <person name="Lim Y.K."/>
        </authorList>
    </citation>
    <scope>NUCLEOTIDE SEQUENCE [LARGE SCALE GENOMIC DNA]</scope>
    <source>
        <strain evidence="2 3">KCOM 3021</strain>
    </source>
</reference>
<evidence type="ECO:0000313" key="2">
    <source>
        <dbReference type="EMBL" id="RRJ65238.1"/>
    </source>
</evidence>
<dbReference type="Gene3D" id="3.40.630.30">
    <property type="match status" value="1"/>
</dbReference>
<accession>A0A3P3U6I9</accession>
<dbReference type="PROSITE" id="PS51186">
    <property type="entry name" value="GNAT"/>
    <property type="match status" value="1"/>
</dbReference>
<evidence type="ECO:0000259" key="1">
    <source>
        <dbReference type="PROSITE" id="PS51186"/>
    </source>
</evidence>
<dbReference type="RefSeq" id="WP_128633049.1">
    <property type="nucleotide sequence ID" value="NZ_RRCN01000001.1"/>
</dbReference>
<protein>
    <submittedName>
        <fullName evidence="2">GNAT family N-acetyltransferase</fullName>
    </submittedName>
</protein>